<dbReference type="PROSITE" id="PS50011">
    <property type="entry name" value="PROTEIN_KINASE_DOM"/>
    <property type="match status" value="1"/>
</dbReference>
<dbReference type="GO" id="GO:0004674">
    <property type="term" value="F:protein serine/threonine kinase activity"/>
    <property type="evidence" value="ECO:0007669"/>
    <property type="project" value="TreeGrafter"/>
</dbReference>
<dbReference type="Proteomes" id="UP000229340">
    <property type="component" value="Plasmid pNP7-2"/>
</dbReference>
<dbReference type="PANTHER" id="PTHR43289:SF6">
    <property type="entry name" value="SERINE_THREONINE-PROTEIN KINASE NEKL-3"/>
    <property type="match status" value="1"/>
</dbReference>
<dbReference type="PANTHER" id="PTHR43289">
    <property type="entry name" value="MITOGEN-ACTIVATED PROTEIN KINASE KINASE KINASE 20-RELATED"/>
    <property type="match status" value="1"/>
</dbReference>
<evidence type="ECO:0000313" key="8">
    <source>
        <dbReference type="Proteomes" id="UP000229340"/>
    </source>
</evidence>
<dbReference type="SMART" id="SM00220">
    <property type="entry name" value="S_TKc"/>
    <property type="match status" value="1"/>
</dbReference>
<dbReference type="EMBL" id="CP024445">
    <property type="protein sequence ID" value="ATR79876.1"/>
    <property type="molecule type" value="Genomic_DNA"/>
</dbReference>
<geneLocation type="plasmid" evidence="8">
    <name>pnp7-2</name>
</geneLocation>
<protein>
    <recommendedName>
        <fullName evidence="6">Protein kinase domain-containing protein</fullName>
    </recommendedName>
</protein>
<evidence type="ECO:0000256" key="3">
    <source>
        <dbReference type="ARBA" id="ARBA00022777"/>
    </source>
</evidence>
<dbReference type="InterPro" id="IPR011009">
    <property type="entry name" value="Kinase-like_dom_sf"/>
</dbReference>
<evidence type="ECO:0000256" key="5">
    <source>
        <dbReference type="PROSITE-ProRule" id="PRU10141"/>
    </source>
</evidence>
<dbReference type="Gene3D" id="3.30.200.20">
    <property type="entry name" value="Phosphorylase Kinase, domain 1"/>
    <property type="match status" value="1"/>
</dbReference>
<accession>A0A2D2LY09</accession>
<dbReference type="InterPro" id="IPR017441">
    <property type="entry name" value="Protein_kinase_ATP_BS"/>
</dbReference>
<dbReference type="Gene3D" id="1.10.510.10">
    <property type="entry name" value="Transferase(Phosphotransferase) domain 1"/>
    <property type="match status" value="1"/>
</dbReference>
<organism evidence="7 8">
    <name type="scientific">Faucicola osloensis</name>
    <name type="common">Moraxella osloensis</name>
    <dbReference type="NCBI Taxonomy" id="34062"/>
    <lineage>
        <taxon>Bacteria</taxon>
        <taxon>Pseudomonadati</taxon>
        <taxon>Pseudomonadota</taxon>
        <taxon>Gammaproteobacteria</taxon>
        <taxon>Moraxellales</taxon>
        <taxon>Moraxellaceae</taxon>
        <taxon>Faucicola</taxon>
    </lineage>
</organism>
<gene>
    <name evidence="7" type="ORF">NP7_10995</name>
</gene>
<keyword evidence="4 5" id="KW-0067">ATP-binding</keyword>
<dbReference type="PROSITE" id="PS00107">
    <property type="entry name" value="PROTEIN_KINASE_ATP"/>
    <property type="match status" value="1"/>
</dbReference>
<proteinExistence type="predicted"/>
<evidence type="ECO:0000256" key="1">
    <source>
        <dbReference type="ARBA" id="ARBA00022679"/>
    </source>
</evidence>
<reference evidence="8" key="1">
    <citation type="submission" date="2017-10" db="EMBL/GenBank/DDBJ databases">
        <title>Complete genome sequence of Moraxella osloensis NP7 isolated from human skin.</title>
        <authorList>
            <person name="Lee K."/>
            <person name="Lim J.Y."/>
            <person name="Hwang I."/>
        </authorList>
    </citation>
    <scope>NUCLEOTIDE SEQUENCE [LARGE SCALE GENOMIC DNA]</scope>
    <source>
        <strain evidence="8">NP7</strain>
        <plasmid evidence="8">pnp7-2</plasmid>
    </source>
</reference>
<name>A0A2D2LY09_FAUOS</name>
<dbReference type="AlphaFoldDB" id="A0A2D2LY09"/>
<evidence type="ECO:0000313" key="7">
    <source>
        <dbReference type="EMBL" id="ATR79876.1"/>
    </source>
</evidence>
<keyword evidence="2 5" id="KW-0547">Nucleotide-binding</keyword>
<keyword evidence="1" id="KW-0808">Transferase</keyword>
<evidence type="ECO:0000259" key="6">
    <source>
        <dbReference type="PROSITE" id="PS50011"/>
    </source>
</evidence>
<sequence length="519" mass="61098">MSLTQDLKFQEKIDTDLGVFHFVKHIGEGGNSEVFLFEKEVNKEKYKVAIKFLKIDLANSQLARFKDEYFCIQQIDSHPNIAKYYHFDQVKVGEQEYYIIIMKFYESSLSKMKITSLEETEKAAELKNLFTDLFNGLKFLHANEIIHRDIKPQNILFDANEHKFVLADMGIAKFPESLMREAHTDKSDRLANFTFSPKEQLNSKIKPLPNYDIYSFGQVLNWYMLEKAVGGTNRTSFANPNSPKVIKVLDKVVDKCVNDNPAERFQTMEEIKDFLKSLNKPITENKIDYWEIIHNFDEIIRRNFTKINNIEETSDLLKISRFFNDFNNINPENFWTMDISGGDNPAKPIFRLQDNSDLWLFWGYAEIKISKLIIYRNGNNPHKNFFIILTEPSNHFEYTHHISGQKELSKETYERELTNFWMEKSIYIQHENVKNGYLELEDGHTIKVSDNDFPQRERIYKHYAYMIAPIGTPLNMADREFSEKLMEKALNNGVLNLEDIREYENSTRGKFADGIKMWL</sequence>
<dbReference type="PROSITE" id="PS00108">
    <property type="entry name" value="PROTEIN_KINASE_ST"/>
    <property type="match status" value="1"/>
</dbReference>
<dbReference type="GO" id="GO:0005524">
    <property type="term" value="F:ATP binding"/>
    <property type="evidence" value="ECO:0007669"/>
    <property type="project" value="UniProtKB-UniRule"/>
</dbReference>
<dbReference type="Pfam" id="PF00069">
    <property type="entry name" value="Pkinase"/>
    <property type="match status" value="1"/>
</dbReference>
<feature type="domain" description="Protein kinase" evidence="6">
    <location>
        <begin position="20"/>
        <end position="300"/>
    </location>
</feature>
<dbReference type="InterPro" id="IPR008271">
    <property type="entry name" value="Ser/Thr_kinase_AS"/>
</dbReference>
<dbReference type="SUPFAM" id="SSF56112">
    <property type="entry name" value="Protein kinase-like (PK-like)"/>
    <property type="match status" value="1"/>
</dbReference>
<evidence type="ECO:0000256" key="4">
    <source>
        <dbReference type="ARBA" id="ARBA00022840"/>
    </source>
</evidence>
<dbReference type="RefSeq" id="WP_100271207.1">
    <property type="nucleotide sequence ID" value="NZ_CP024445.1"/>
</dbReference>
<evidence type="ECO:0000256" key="2">
    <source>
        <dbReference type="ARBA" id="ARBA00022741"/>
    </source>
</evidence>
<feature type="binding site" evidence="5">
    <location>
        <position position="51"/>
    </location>
    <ligand>
        <name>ATP</name>
        <dbReference type="ChEBI" id="CHEBI:30616"/>
    </ligand>
</feature>
<keyword evidence="7" id="KW-0614">Plasmid</keyword>
<keyword evidence="3" id="KW-0418">Kinase</keyword>
<dbReference type="InterPro" id="IPR000719">
    <property type="entry name" value="Prot_kinase_dom"/>
</dbReference>